<evidence type="ECO:0000313" key="3">
    <source>
        <dbReference type="EMBL" id="VYT10977.1"/>
    </source>
</evidence>
<dbReference type="CDD" id="cd00093">
    <property type="entry name" value="HTH_XRE"/>
    <property type="match status" value="1"/>
</dbReference>
<protein>
    <submittedName>
        <fullName evidence="3">Desulfoferrodoxin</fullName>
        <ecNumber evidence="3">1.15.1.2</ecNumber>
    </submittedName>
</protein>
<name>A0A6N2U0C2_9FIRM</name>
<dbReference type="Pfam" id="PF01381">
    <property type="entry name" value="HTH_3"/>
    <property type="match status" value="1"/>
</dbReference>
<evidence type="ECO:0000259" key="2">
    <source>
        <dbReference type="PROSITE" id="PS50943"/>
    </source>
</evidence>
<dbReference type="GO" id="GO:0050605">
    <property type="term" value="F:superoxide reductase activity"/>
    <property type="evidence" value="ECO:0007669"/>
    <property type="project" value="UniProtKB-EC"/>
</dbReference>
<dbReference type="PANTHER" id="PTHR46558">
    <property type="entry name" value="TRACRIPTIONAL REGULATORY PROTEIN-RELATED-RELATED"/>
    <property type="match status" value="1"/>
</dbReference>
<dbReference type="GO" id="GO:0005506">
    <property type="term" value="F:iron ion binding"/>
    <property type="evidence" value="ECO:0007669"/>
    <property type="project" value="InterPro"/>
</dbReference>
<dbReference type="RefSeq" id="WP_156703623.1">
    <property type="nucleotide sequence ID" value="NZ_CACRTF010000011.1"/>
</dbReference>
<dbReference type="PROSITE" id="PS50943">
    <property type="entry name" value="HTH_CROC1"/>
    <property type="match status" value="1"/>
</dbReference>
<dbReference type="EC" id="1.15.1.2" evidence="3"/>
<dbReference type="SUPFAM" id="SSF47413">
    <property type="entry name" value="lambda repressor-like DNA-binding domains"/>
    <property type="match status" value="1"/>
</dbReference>
<dbReference type="EMBL" id="CACRTF010000011">
    <property type="protein sequence ID" value="VYT10977.1"/>
    <property type="molecule type" value="Genomic_DNA"/>
</dbReference>
<dbReference type="Gene3D" id="1.10.260.40">
    <property type="entry name" value="lambda repressor-like DNA-binding domains"/>
    <property type="match status" value="1"/>
</dbReference>
<dbReference type="SUPFAM" id="SSF49367">
    <property type="entry name" value="Superoxide reductase-like"/>
    <property type="match status" value="1"/>
</dbReference>
<dbReference type="InterPro" id="IPR036073">
    <property type="entry name" value="Desulfoferrodoxin_Fe-bd_dom_sf"/>
</dbReference>
<keyword evidence="1" id="KW-0238">DNA-binding</keyword>
<proteinExistence type="predicted"/>
<dbReference type="AlphaFoldDB" id="A0A6N2U0C2"/>
<sequence>MDHRKVGQLILQLRKEKGLTQQQLADRLNISNKAISKWECGHGAPDVSLWEELSAVLGADILKLLQGELHPNRPDVGKIDKIRFYVCPVCGNILTSTGKANISCCGRHLSPLTPVSCDGEHEISIEEMDTDYYVSIRHEMSKTHYLSFAAYVHDSYIWFQRLYPEQSPAFRMPIVRSDGNLYLYCVKHGLFKYQFKLVHQVKNSSASQRSR</sequence>
<dbReference type="InterPro" id="IPR001387">
    <property type="entry name" value="Cro/C1-type_HTH"/>
</dbReference>
<dbReference type="Gene3D" id="2.60.40.730">
    <property type="entry name" value="SOR catalytic domain"/>
    <property type="match status" value="1"/>
</dbReference>
<evidence type="ECO:0000256" key="1">
    <source>
        <dbReference type="ARBA" id="ARBA00023125"/>
    </source>
</evidence>
<feature type="domain" description="HTH cro/C1-type" evidence="2">
    <location>
        <begin position="10"/>
        <end position="64"/>
    </location>
</feature>
<dbReference type="PANTHER" id="PTHR46558:SF11">
    <property type="entry name" value="HTH-TYPE TRANSCRIPTIONAL REGULATOR XRE"/>
    <property type="match status" value="1"/>
</dbReference>
<keyword evidence="3" id="KW-0560">Oxidoreductase</keyword>
<reference evidence="3" key="1">
    <citation type="submission" date="2019-11" db="EMBL/GenBank/DDBJ databases">
        <authorList>
            <person name="Feng L."/>
        </authorList>
    </citation>
    <scope>NUCLEOTIDE SEQUENCE</scope>
    <source>
        <strain evidence="3">CbolteaeLFYP116</strain>
    </source>
</reference>
<gene>
    <name evidence="3" type="primary">dfx_3</name>
    <name evidence="3" type="ORF">CBLFYP116_01897</name>
</gene>
<dbReference type="GO" id="GO:0003677">
    <property type="term" value="F:DNA binding"/>
    <property type="evidence" value="ECO:0007669"/>
    <property type="project" value="UniProtKB-KW"/>
</dbReference>
<organism evidence="3">
    <name type="scientific">Enterocloster bolteae</name>
    <dbReference type="NCBI Taxonomy" id="208479"/>
    <lineage>
        <taxon>Bacteria</taxon>
        <taxon>Bacillati</taxon>
        <taxon>Bacillota</taxon>
        <taxon>Clostridia</taxon>
        <taxon>Lachnospirales</taxon>
        <taxon>Lachnospiraceae</taxon>
        <taxon>Enterocloster</taxon>
    </lineage>
</organism>
<dbReference type="InterPro" id="IPR010982">
    <property type="entry name" value="Lambda_DNA-bd_dom_sf"/>
</dbReference>
<accession>A0A6N2U0C2</accession>
<dbReference type="SMART" id="SM00530">
    <property type="entry name" value="HTH_XRE"/>
    <property type="match status" value="1"/>
</dbReference>